<dbReference type="InterPro" id="IPR028098">
    <property type="entry name" value="Glyco_trans_4-like_N"/>
</dbReference>
<evidence type="ECO:0000259" key="1">
    <source>
        <dbReference type="Pfam" id="PF00534"/>
    </source>
</evidence>
<dbReference type="RefSeq" id="WP_253443697.1">
    <property type="nucleotide sequence ID" value="NZ_JALJYF010000001.1"/>
</dbReference>
<dbReference type="Proteomes" id="UP001523550">
    <property type="component" value="Unassembled WGS sequence"/>
</dbReference>
<protein>
    <submittedName>
        <fullName evidence="3">Glycosyltransferase involved in cell wall biosynthesis</fullName>
    </submittedName>
</protein>
<dbReference type="Gene3D" id="3.40.50.2000">
    <property type="entry name" value="Glycogen Phosphorylase B"/>
    <property type="match status" value="2"/>
</dbReference>
<sequence length="363" mass="40980">MKVLHVFDQIDAGERHQLLGMKARGVELMVVCARGAEFQADLEQAGIPVHHIQWRRRLDRQAIATLRELVRREVPDIVHVYVKRALSNVIRAIDDLPPRLVAYRGIVGNLHWLDPSSRRTFLHPRVDRIICVCEAIRQDLLANRLWGWHLPEHKVVTVHKGHYVDWWQNMAPPENLSEVGVPPEVPVIGCVAQMRKRKGVPVLVEALEQMENRRAHLVLIGRVGDRRVSRCIARSSVRERIHLLGWRQDAARLAGAFDVFVLPSLRREGLPRAVIEAMCQKVPPVVTNSGGSPELIEDGISGRVVPPGDAPALAMTLDQLLADDDLRRRMGEAAEARIRQAFQPERTVAETLAVYEDLMTPSN</sequence>
<dbReference type="InterPro" id="IPR001296">
    <property type="entry name" value="Glyco_trans_1"/>
</dbReference>
<evidence type="ECO:0000313" key="3">
    <source>
        <dbReference type="EMBL" id="MCP1726056.1"/>
    </source>
</evidence>
<name>A0ABT1G433_9GAMM</name>
<proteinExistence type="predicted"/>
<gene>
    <name evidence="3" type="ORF">J2T60_000021</name>
</gene>
<reference evidence="3 4" key="1">
    <citation type="submission" date="2022-03" db="EMBL/GenBank/DDBJ databases">
        <title>Genomic Encyclopedia of Type Strains, Phase III (KMG-III): the genomes of soil and plant-associated and newly described type strains.</title>
        <authorList>
            <person name="Whitman W."/>
        </authorList>
    </citation>
    <scope>NUCLEOTIDE SEQUENCE [LARGE SCALE GENOMIC DNA]</scope>
    <source>
        <strain evidence="3 4">BSker1</strain>
    </source>
</reference>
<evidence type="ECO:0000259" key="2">
    <source>
        <dbReference type="Pfam" id="PF13579"/>
    </source>
</evidence>
<evidence type="ECO:0000313" key="4">
    <source>
        <dbReference type="Proteomes" id="UP001523550"/>
    </source>
</evidence>
<dbReference type="Pfam" id="PF13579">
    <property type="entry name" value="Glyco_trans_4_4"/>
    <property type="match status" value="1"/>
</dbReference>
<feature type="domain" description="Glycosyltransferase subfamily 4-like N-terminal" evidence="2">
    <location>
        <begin position="18"/>
        <end position="157"/>
    </location>
</feature>
<dbReference type="EMBL" id="JALJYF010000001">
    <property type="protein sequence ID" value="MCP1726056.1"/>
    <property type="molecule type" value="Genomic_DNA"/>
</dbReference>
<feature type="domain" description="Glycosyl transferase family 1" evidence="1">
    <location>
        <begin position="179"/>
        <end position="336"/>
    </location>
</feature>
<dbReference type="PANTHER" id="PTHR12526">
    <property type="entry name" value="GLYCOSYLTRANSFERASE"/>
    <property type="match status" value="1"/>
</dbReference>
<dbReference type="PANTHER" id="PTHR12526:SF630">
    <property type="entry name" value="GLYCOSYLTRANSFERASE"/>
    <property type="match status" value="1"/>
</dbReference>
<comment type="caution">
    <text evidence="3">The sequence shown here is derived from an EMBL/GenBank/DDBJ whole genome shotgun (WGS) entry which is preliminary data.</text>
</comment>
<dbReference type="SUPFAM" id="SSF53756">
    <property type="entry name" value="UDP-Glycosyltransferase/glycogen phosphorylase"/>
    <property type="match status" value="1"/>
</dbReference>
<organism evidence="3 4">
    <name type="scientific">Natronospira proteinivora</name>
    <dbReference type="NCBI Taxonomy" id="1807133"/>
    <lineage>
        <taxon>Bacteria</taxon>
        <taxon>Pseudomonadati</taxon>
        <taxon>Pseudomonadota</taxon>
        <taxon>Gammaproteobacteria</taxon>
        <taxon>Natronospirales</taxon>
        <taxon>Natronospiraceae</taxon>
        <taxon>Natronospira</taxon>
    </lineage>
</organism>
<keyword evidence="4" id="KW-1185">Reference proteome</keyword>
<dbReference type="Pfam" id="PF00534">
    <property type="entry name" value="Glycos_transf_1"/>
    <property type="match status" value="1"/>
</dbReference>
<accession>A0ABT1G433</accession>